<name>X1NRD1_9ZZZZ</name>
<dbReference type="EMBL" id="BARV01027012">
    <property type="protein sequence ID" value="GAI46148.1"/>
    <property type="molecule type" value="Genomic_DNA"/>
</dbReference>
<comment type="caution">
    <text evidence="1">The sequence shown here is derived from an EMBL/GenBank/DDBJ whole genome shotgun (WGS) entry which is preliminary data.</text>
</comment>
<proteinExistence type="predicted"/>
<accession>X1NRD1</accession>
<dbReference type="AlphaFoldDB" id="X1NRD1"/>
<organism evidence="1">
    <name type="scientific">marine sediment metagenome</name>
    <dbReference type="NCBI Taxonomy" id="412755"/>
    <lineage>
        <taxon>unclassified sequences</taxon>
        <taxon>metagenomes</taxon>
        <taxon>ecological metagenomes</taxon>
    </lineage>
</organism>
<evidence type="ECO:0000313" key="1">
    <source>
        <dbReference type="EMBL" id="GAI46148.1"/>
    </source>
</evidence>
<gene>
    <name evidence="1" type="ORF">S06H3_43535</name>
</gene>
<reference evidence="1" key="1">
    <citation type="journal article" date="2014" name="Front. Microbiol.">
        <title>High frequency of phylogenetically diverse reductive dehalogenase-homologous genes in deep subseafloor sedimentary metagenomes.</title>
        <authorList>
            <person name="Kawai M."/>
            <person name="Futagami T."/>
            <person name="Toyoda A."/>
            <person name="Takaki Y."/>
            <person name="Nishi S."/>
            <person name="Hori S."/>
            <person name="Arai W."/>
            <person name="Tsubouchi T."/>
            <person name="Morono Y."/>
            <person name="Uchiyama I."/>
            <person name="Ito T."/>
            <person name="Fujiyama A."/>
            <person name="Inagaki F."/>
            <person name="Takami H."/>
        </authorList>
    </citation>
    <scope>NUCLEOTIDE SEQUENCE</scope>
    <source>
        <strain evidence="1">Expedition CK06-06</strain>
    </source>
</reference>
<protein>
    <submittedName>
        <fullName evidence="1">Uncharacterized protein</fullName>
    </submittedName>
</protein>
<sequence>MRKAESAQDLKRSADYHGWWIANLRIDGSADYWASRAGSFFYVLGETH</sequence>